<feature type="compositionally biased region" description="Low complexity" evidence="1">
    <location>
        <begin position="237"/>
        <end position="249"/>
    </location>
</feature>
<feature type="compositionally biased region" description="Polar residues" evidence="1">
    <location>
        <begin position="367"/>
        <end position="382"/>
    </location>
</feature>
<comment type="caution">
    <text evidence="2">The sequence shown here is derived from an EMBL/GenBank/DDBJ whole genome shotgun (WGS) entry which is preliminary data.</text>
</comment>
<gene>
    <name evidence="2" type="ORF">KQ657_000024</name>
</gene>
<feature type="region of interest" description="Disordered" evidence="1">
    <location>
        <begin position="345"/>
        <end position="398"/>
    </location>
</feature>
<feature type="compositionally biased region" description="Polar residues" evidence="1">
    <location>
        <begin position="184"/>
        <end position="194"/>
    </location>
</feature>
<keyword evidence="3" id="KW-1185">Reference proteome</keyword>
<sequence length="710" mass="79753">MGFGRLRPRSMVLDEPENTQNLFRFDSISVRRIALDFKEQKVPLQDIPSTLPRDRITSNGVKGLATIPPKRNSRIVSMPEFLSSAKQSLAATAIAPSTIPKSEKRRSRWFSKSLLQGGSNDDDSNPKFDALPYQNTDPNTIKPVKENIPWTTLMEQRAKTLHLDKELPSLNIDSDKNNNKNIQEDSTGYVSESSIPPRRRPLWHAFPSGRDHPTNDDDKVDSNQGNIPTKLWECPPTESTVSSTHLTSTLPNTSVGSRETLQLYNASKASTLKIQEPYYPNPNIDDDYDMDKSLPSIHDMDKSLPSIHDLMLSKSSNIRQEPELKSLPKTRHFPVNHPYRLSHNNVNSGAATGRRYASAPQPGPSILKNSNPLKSTPLNSNHLDSKPLPSIQPIPEKKLPPIQKELPSVSLHIKELPAVVGIPLSTKQKKSPFSQRDKVVSSMIPSLGHNPEISAPLFDEDKFDPLPSPKGEYFYETMHSTNNRRDHSLSPKKLKHIIIDGDDDEALEGIFSTESPEFIPLSDHEEDDIIPSYLLFINNAFGAADSSVREVTPVPDYIEVMNNNVNDATITTTTSHRKQLSNDSKTPNYVTYARSNDQSSFSDDSLFSDHNDRLDLTPPKQPFLKSAIRERKSNHSNSVKNRDSMISTSSSASGISFKEAKKAMTLEIAKQEFIYPLDTNRNYDDYTRFIYPKDPKRCVSSVVPEQRIMP</sequence>
<dbReference type="EMBL" id="JAHMUF010000001">
    <property type="protein sequence ID" value="KAG7196017.1"/>
    <property type="molecule type" value="Genomic_DNA"/>
</dbReference>
<dbReference type="GeneID" id="66113398"/>
<feature type="region of interest" description="Disordered" evidence="1">
    <location>
        <begin position="169"/>
        <end position="253"/>
    </location>
</feature>
<evidence type="ECO:0000313" key="2">
    <source>
        <dbReference type="EMBL" id="KAG7196017.1"/>
    </source>
</evidence>
<name>A0A9P7VE60_9ASCO</name>
<feature type="compositionally biased region" description="Basic and acidic residues" evidence="1">
    <location>
        <begin position="169"/>
        <end position="178"/>
    </location>
</feature>
<feature type="compositionally biased region" description="Basic and acidic residues" evidence="1">
    <location>
        <begin position="209"/>
        <end position="221"/>
    </location>
</feature>
<protein>
    <submittedName>
        <fullName evidence="2">Uncharacterized protein</fullName>
    </submittedName>
</protein>
<feature type="compositionally biased region" description="Low complexity" evidence="1">
    <location>
        <begin position="595"/>
        <end position="605"/>
    </location>
</feature>
<dbReference type="Proteomes" id="UP000790833">
    <property type="component" value="Unassembled WGS sequence"/>
</dbReference>
<feature type="region of interest" description="Disordered" evidence="1">
    <location>
        <begin position="114"/>
        <end position="144"/>
    </location>
</feature>
<reference evidence="2" key="1">
    <citation type="submission" date="2021-03" db="EMBL/GenBank/DDBJ databases">
        <authorList>
            <person name="Palmer J.M."/>
        </authorList>
    </citation>
    <scope>NUCLEOTIDE SEQUENCE</scope>
    <source>
        <strain evidence="2">ARV_011</strain>
    </source>
</reference>
<accession>A0A9P7VE60</accession>
<evidence type="ECO:0000256" key="1">
    <source>
        <dbReference type="SAM" id="MobiDB-lite"/>
    </source>
</evidence>
<proteinExistence type="predicted"/>
<feature type="region of interest" description="Disordered" evidence="1">
    <location>
        <begin position="595"/>
        <end position="651"/>
    </location>
</feature>
<organism evidence="2 3">
    <name type="scientific">Scheffersomyces spartinae</name>
    <dbReference type="NCBI Taxonomy" id="45513"/>
    <lineage>
        <taxon>Eukaryota</taxon>
        <taxon>Fungi</taxon>
        <taxon>Dikarya</taxon>
        <taxon>Ascomycota</taxon>
        <taxon>Saccharomycotina</taxon>
        <taxon>Pichiomycetes</taxon>
        <taxon>Debaryomycetaceae</taxon>
        <taxon>Scheffersomyces</taxon>
    </lineage>
</organism>
<dbReference type="RefSeq" id="XP_043051562.1">
    <property type="nucleotide sequence ID" value="XM_043190885.1"/>
</dbReference>
<evidence type="ECO:0000313" key="3">
    <source>
        <dbReference type="Proteomes" id="UP000790833"/>
    </source>
</evidence>
<dbReference type="AlphaFoldDB" id="A0A9P7VE60"/>